<evidence type="ECO:0000313" key="2">
    <source>
        <dbReference type="EMBL" id="AOH56891.1"/>
    </source>
</evidence>
<dbReference type="Pfam" id="PF14282">
    <property type="entry name" value="FlxA"/>
    <property type="match status" value="1"/>
</dbReference>
<dbReference type="EMBL" id="CP017080">
    <property type="protein sequence ID" value="AOH56891.1"/>
    <property type="molecule type" value="Genomic_DNA"/>
</dbReference>
<organism evidence="2 3">
    <name type="scientific">Peribacillus muralis</name>
    <dbReference type="NCBI Taxonomy" id="264697"/>
    <lineage>
        <taxon>Bacteria</taxon>
        <taxon>Bacillati</taxon>
        <taxon>Bacillota</taxon>
        <taxon>Bacilli</taxon>
        <taxon>Bacillales</taxon>
        <taxon>Bacillaceae</taxon>
        <taxon>Peribacillus</taxon>
    </lineage>
</organism>
<dbReference type="AlphaFoldDB" id="A0A1B3XUM2"/>
<gene>
    <name evidence="2" type="ORF">ABE28_021310</name>
</gene>
<sequence length="109" mass="12370">MNISSSTSSAYPSAGAGDSANAIKELEKRKTELQADIQEVYQKDDEAKDKEQKLKELQQEMQKIEMQLQRLQRSESSEAKEGTEPSQMPGDRLEISDKAMLLYKQSKEE</sequence>
<reference evidence="2 3" key="1">
    <citation type="submission" date="2016-08" db="EMBL/GenBank/DDBJ databases">
        <title>Complete genome sequence of Bacillus muralis G25-68, a strain with toxicity to nematodes.</title>
        <authorList>
            <person name="Zheng Z."/>
        </authorList>
    </citation>
    <scope>NUCLEOTIDE SEQUENCE [LARGE SCALE GENOMIC DNA]</scope>
    <source>
        <strain evidence="2 3">G25-68</strain>
    </source>
</reference>
<dbReference type="Proteomes" id="UP000077926">
    <property type="component" value="Chromosome"/>
</dbReference>
<dbReference type="STRING" id="264697.ABE28_021310"/>
<feature type="region of interest" description="Disordered" evidence="1">
    <location>
        <begin position="67"/>
        <end position="96"/>
    </location>
</feature>
<protein>
    <submittedName>
        <fullName evidence="2">Uncharacterized protein</fullName>
    </submittedName>
</protein>
<evidence type="ECO:0000256" key="1">
    <source>
        <dbReference type="SAM" id="MobiDB-lite"/>
    </source>
</evidence>
<feature type="compositionally biased region" description="Basic and acidic residues" evidence="1">
    <location>
        <begin position="72"/>
        <end position="83"/>
    </location>
</feature>
<dbReference type="RefSeq" id="WP_064464263.1">
    <property type="nucleotide sequence ID" value="NZ_CP017080.1"/>
</dbReference>
<name>A0A1B3XUM2_9BACI</name>
<accession>A0A1B3XUM2</accession>
<evidence type="ECO:0000313" key="3">
    <source>
        <dbReference type="Proteomes" id="UP000077926"/>
    </source>
</evidence>
<dbReference type="KEGG" id="bmur:ABE28_021310"/>
<keyword evidence="3" id="KW-1185">Reference proteome</keyword>
<dbReference type="InterPro" id="IPR025577">
    <property type="entry name" value="FlxA"/>
</dbReference>
<dbReference type="OrthoDB" id="9996278at2"/>
<proteinExistence type="predicted"/>